<comment type="caution">
    <text evidence="2">The sequence shown here is derived from an EMBL/GenBank/DDBJ whole genome shotgun (WGS) entry which is preliminary data.</text>
</comment>
<sequence length="99" mass="10721">MLPRDANTKSYHLALKFKNIAVLIAESGDGYRRLTDAISESVKIAALAKVKERFEGGSLFKESEGDQNAHYSVQGETATGRKVKGGHIPEDTSKQTQAG</sequence>
<keyword evidence="3" id="KW-1185">Reference proteome</keyword>
<name>A0AA39XL47_9PEZI</name>
<dbReference type="Proteomes" id="UP001174934">
    <property type="component" value="Unassembled WGS sequence"/>
</dbReference>
<dbReference type="AlphaFoldDB" id="A0AA39XL47"/>
<evidence type="ECO:0000256" key="1">
    <source>
        <dbReference type="SAM" id="MobiDB-lite"/>
    </source>
</evidence>
<accession>A0AA39XL47</accession>
<evidence type="ECO:0000313" key="3">
    <source>
        <dbReference type="Proteomes" id="UP001174934"/>
    </source>
</evidence>
<reference evidence="2" key="1">
    <citation type="submission" date="2023-06" db="EMBL/GenBank/DDBJ databases">
        <title>Genome-scale phylogeny and comparative genomics of the fungal order Sordariales.</title>
        <authorList>
            <consortium name="Lawrence Berkeley National Laboratory"/>
            <person name="Hensen N."/>
            <person name="Bonometti L."/>
            <person name="Westerberg I."/>
            <person name="Brannstrom I.O."/>
            <person name="Guillou S."/>
            <person name="Cros-Aarteil S."/>
            <person name="Calhoun S."/>
            <person name="Haridas S."/>
            <person name="Kuo A."/>
            <person name="Mondo S."/>
            <person name="Pangilinan J."/>
            <person name="Riley R."/>
            <person name="LaButti K."/>
            <person name="Andreopoulos B."/>
            <person name="Lipzen A."/>
            <person name="Chen C."/>
            <person name="Yanf M."/>
            <person name="Daum C."/>
            <person name="Ng V."/>
            <person name="Clum A."/>
            <person name="Steindorff A."/>
            <person name="Ohm R."/>
            <person name="Martin F."/>
            <person name="Silar P."/>
            <person name="Natvig D."/>
            <person name="Lalanne C."/>
            <person name="Gautier V."/>
            <person name="Ament-velasquez S.L."/>
            <person name="Kruys A."/>
            <person name="Hutchinson M.I."/>
            <person name="Powell A.J."/>
            <person name="Barry K."/>
            <person name="Miller A.N."/>
            <person name="Grigoriev I.V."/>
            <person name="Debuchy R."/>
            <person name="Gladieux P."/>
            <person name="Thoren M.H."/>
            <person name="Johannesson H."/>
        </authorList>
    </citation>
    <scope>NUCLEOTIDE SEQUENCE</scope>
    <source>
        <strain evidence="2">SMH3391-2</strain>
    </source>
</reference>
<proteinExistence type="predicted"/>
<feature type="region of interest" description="Disordered" evidence="1">
    <location>
        <begin position="59"/>
        <end position="99"/>
    </location>
</feature>
<dbReference type="EMBL" id="JAULSR010000001">
    <property type="protein sequence ID" value="KAK0635307.1"/>
    <property type="molecule type" value="Genomic_DNA"/>
</dbReference>
<evidence type="ECO:0000313" key="2">
    <source>
        <dbReference type="EMBL" id="KAK0635307.1"/>
    </source>
</evidence>
<gene>
    <name evidence="2" type="ORF">B0T17DRAFT_612196</name>
</gene>
<protein>
    <submittedName>
        <fullName evidence="2">Uncharacterized protein</fullName>
    </submittedName>
</protein>
<organism evidence="2 3">
    <name type="scientific">Bombardia bombarda</name>
    <dbReference type="NCBI Taxonomy" id="252184"/>
    <lineage>
        <taxon>Eukaryota</taxon>
        <taxon>Fungi</taxon>
        <taxon>Dikarya</taxon>
        <taxon>Ascomycota</taxon>
        <taxon>Pezizomycotina</taxon>
        <taxon>Sordariomycetes</taxon>
        <taxon>Sordariomycetidae</taxon>
        <taxon>Sordariales</taxon>
        <taxon>Lasiosphaeriaceae</taxon>
        <taxon>Bombardia</taxon>
    </lineage>
</organism>